<keyword evidence="4" id="KW-0732">Signal</keyword>
<dbReference type="Pfam" id="PF13517">
    <property type="entry name" value="FG-GAP_3"/>
    <property type="match status" value="1"/>
</dbReference>
<dbReference type="GO" id="GO:0005886">
    <property type="term" value="C:plasma membrane"/>
    <property type="evidence" value="ECO:0007669"/>
    <property type="project" value="TreeGrafter"/>
</dbReference>
<evidence type="ECO:0000256" key="1">
    <source>
        <dbReference type="ARBA" id="ARBA00004479"/>
    </source>
</evidence>
<accession>F4Q5F1</accession>
<dbReference type="GeneID" id="14869938"/>
<dbReference type="InterPro" id="IPR013517">
    <property type="entry name" value="FG-GAP"/>
</dbReference>
<name>F4Q5F1_CACFS</name>
<dbReference type="InterPro" id="IPR024881">
    <property type="entry name" value="Tip"/>
</dbReference>
<keyword evidence="7" id="KW-0325">Glycoprotein</keyword>
<gene>
    <name evidence="10" type="primary">itfg1</name>
    <name evidence="10" type="ORF">DFA_08197</name>
</gene>
<evidence type="ECO:0000256" key="6">
    <source>
        <dbReference type="ARBA" id="ARBA00023136"/>
    </source>
</evidence>
<evidence type="ECO:0000313" key="11">
    <source>
        <dbReference type="Proteomes" id="UP000007797"/>
    </source>
</evidence>
<dbReference type="OrthoDB" id="10022113at2759"/>
<evidence type="ECO:0000256" key="7">
    <source>
        <dbReference type="ARBA" id="ARBA00023180"/>
    </source>
</evidence>
<proteinExistence type="inferred from homology"/>
<evidence type="ECO:0000256" key="3">
    <source>
        <dbReference type="ARBA" id="ARBA00022692"/>
    </source>
</evidence>
<dbReference type="SUPFAM" id="SSF69318">
    <property type="entry name" value="Integrin alpha N-terminal domain"/>
    <property type="match status" value="1"/>
</dbReference>
<dbReference type="Pfam" id="PF23122">
    <property type="entry name" value="C2_ITFG1"/>
    <property type="match status" value="1"/>
</dbReference>
<keyword evidence="11" id="KW-1185">Reference proteome</keyword>
<dbReference type="EMBL" id="GL883021">
    <property type="protein sequence ID" value="EGG17210.1"/>
    <property type="molecule type" value="Genomic_DNA"/>
</dbReference>
<evidence type="ECO:0000313" key="10">
    <source>
        <dbReference type="EMBL" id="EGG17210.1"/>
    </source>
</evidence>
<evidence type="ECO:0000256" key="2">
    <source>
        <dbReference type="ARBA" id="ARBA00006496"/>
    </source>
</evidence>
<sequence>MKKILPSSLSSHLYIYYLTFIIVIITIASQHVLVVNGDFSTDFFKPVFTNAPKFSSSQLYSLNDIGFNNYNGTIVAFGDFNADKYLDIFFLYENQTTLQIFLWNIEGWRYDASDDLVISLTENETITNVIASDFSYEGTLDIIIQGQSNSVDIGTPFLSLYIGHYDSIDPDPTVLPPSLTQVLALDFNNDLHVDLFGASEGFDRTLWLNIDDALTPRAMPVNSTIAPSLLPLSLYHSHSFADINGDCLADLFVVTGSSEDDNLQGEIWINEKENGFTLFQILPLPQGAGQVTFTDFDGDGDLDILFPVCWPMENCTIVNTIYLVYNYQKTVCPSSLFSNSNCRPQNQLCQADNSFYFSNSKIPDGKTLIIPNELFNGNILYSNIEQSIPLIIHVGDYNIDGYPDILIAFTNSSGTSHLELWENVGCTDQICGTGVGGRGFSAVNDGTDALVQINNAVMGVFVDLGEDGIADFLVMTFDPVTRVKGIRAVFNNFYNDAFFFKTLGLNGVCTTMCPTGDKFPSPKPYGVNFPGGTFKFIYSDISGKTHMQIGAQMYQSSHSSLLTPYNMFGLGRTSNYIDQIFYGVTLNQSTHYNNWVGTIPNSQVVAIPYRPSDPTTWTLELFINPSGIFFWVLLAFLVTLIILSVTSFLLYKREKNQDEKAKQEQAHLFSFNAL</sequence>
<dbReference type="PANTHER" id="PTHR13412:SF0">
    <property type="entry name" value="T-CELL IMMUNOMODULATORY PROTEIN"/>
    <property type="match status" value="1"/>
</dbReference>
<keyword evidence="5 8" id="KW-1133">Transmembrane helix</keyword>
<evidence type="ECO:0000256" key="5">
    <source>
        <dbReference type="ARBA" id="ARBA00022989"/>
    </source>
</evidence>
<organism evidence="10 11">
    <name type="scientific">Cavenderia fasciculata</name>
    <name type="common">Slime mold</name>
    <name type="synonym">Dictyostelium fasciculatum</name>
    <dbReference type="NCBI Taxonomy" id="261658"/>
    <lineage>
        <taxon>Eukaryota</taxon>
        <taxon>Amoebozoa</taxon>
        <taxon>Evosea</taxon>
        <taxon>Eumycetozoa</taxon>
        <taxon>Dictyostelia</taxon>
        <taxon>Acytosteliales</taxon>
        <taxon>Cavenderiaceae</taxon>
        <taxon>Cavenderia</taxon>
    </lineage>
</organism>
<comment type="similarity">
    <text evidence="2">Belongs to the TIP family.</text>
</comment>
<keyword evidence="3 8" id="KW-0812">Transmembrane</keyword>
<keyword evidence="6 8" id="KW-0472">Membrane</keyword>
<evidence type="ECO:0000259" key="9">
    <source>
        <dbReference type="Pfam" id="PF23122"/>
    </source>
</evidence>
<comment type="subcellular location">
    <subcellularLocation>
        <location evidence="1">Membrane</location>
        <topology evidence="1">Single-pass type I membrane protein</topology>
    </subcellularLocation>
</comment>
<dbReference type="InterPro" id="IPR057089">
    <property type="entry name" value="C2_TIP"/>
</dbReference>
<feature type="transmembrane region" description="Helical" evidence="8">
    <location>
        <begin position="628"/>
        <end position="651"/>
    </location>
</feature>
<dbReference type="RefSeq" id="XP_004355694.1">
    <property type="nucleotide sequence ID" value="XM_004355641.1"/>
</dbReference>
<evidence type="ECO:0000256" key="8">
    <source>
        <dbReference type="SAM" id="Phobius"/>
    </source>
</evidence>
<dbReference type="KEGG" id="dfa:DFA_08197"/>
<dbReference type="Proteomes" id="UP000007797">
    <property type="component" value="Unassembled WGS sequence"/>
</dbReference>
<dbReference type="PANTHER" id="PTHR13412">
    <property type="entry name" value="T-CELL IMMUNOMODULATORY PROTEIN HOMOLOG"/>
    <property type="match status" value="1"/>
</dbReference>
<dbReference type="InterPro" id="IPR028994">
    <property type="entry name" value="Integrin_alpha_N"/>
</dbReference>
<feature type="transmembrane region" description="Helical" evidence="8">
    <location>
        <begin position="12"/>
        <end position="33"/>
    </location>
</feature>
<dbReference type="AlphaFoldDB" id="F4Q5F1"/>
<keyword evidence="10" id="KW-0401">Integrin</keyword>
<feature type="domain" description="T-cell immunomodulatory protein TIP C2" evidence="9">
    <location>
        <begin position="524"/>
        <end position="622"/>
    </location>
</feature>
<evidence type="ECO:0000256" key="4">
    <source>
        <dbReference type="ARBA" id="ARBA00022729"/>
    </source>
</evidence>
<reference evidence="11" key="1">
    <citation type="journal article" date="2011" name="Genome Res.">
        <title>Phylogeny-wide analysis of social amoeba genomes highlights ancient origins for complex intercellular communication.</title>
        <authorList>
            <person name="Heidel A.J."/>
            <person name="Lawal H.M."/>
            <person name="Felder M."/>
            <person name="Schilde C."/>
            <person name="Helps N.R."/>
            <person name="Tunggal B."/>
            <person name="Rivero F."/>
            <person name="John U."/>
            <person name="Schleicher M."/>
            <person name="Eichinger L."/>
            <person name="Platzer M."/>
            <person name="Noegel A.A."/>
            <person name="Schaap P."/>
            <person name="Gloeckner G."/>
        </authorList>
    </citation>
    <scope>NUCLEOTIDE SEQUENCE [LARGE SCALE GENOMIC DNA]</scope>
    <source>
        <strain evidence="11">SH3</strain>
    </source>
</reference>
<dbReference type="OMA" id="PGDWIPW"/>
<protein>
    <submittedName>
        <fullName evidence="10">Integrin alpha FG-GAP repeat-containing protein</fullName>
    </submittedName>
</protein>
<dbReference type="GO" id="GO:0007229">
    <property type="term" value="P:integrin-mediated signaling pathway"/>
    <property type="evidence" value="ECO:0007669"/>
    <property type="project" value="UniProtKB-KW"/>
</dbReference>